<proteinExistence type="predicted"/>
<comment type="caution">
    <text evidence="1">The sequence shown here is derived from an EMBL/GenBank/DDBJ whole genome shotgun (WGS) entry which is preliminary data.</text>
</comment>
<evidence type="ECO:0000313" key="2">
    <source>
        <dbReference type="Proteomes" id="UP000076660"/>
    </source>
</evidence>
<dbReference type="AlphaFoldDB" id="A0A1W2M4C4"/>
<reference evidence="1 2" key="1">
    <citation type="submission" date="2016-12" db="EMBL/GenBank/DDBJ databases">
        <title>Amycolatopsis keratiniphila subsp. keratiniphila genome sequencing and assembly.</title>
        <authorList>
            <person name="Mayilraj S."/>
            <person name="Kaur N."/>
        </authorList>
    </citation>
    <scope>NUCLEOTIDE SEQUENCE [LARGE SCALE GENOMIC DNA]</scope>
    <source>
        <strain evidence="1 2">DSM 44409</strain>
    </source>
</reference>
<name>A0A1W2M4C4_9PSEU</name>
<dbReference type="EMBL" id="LQMT02000002">
    <property type="protein sequence ID" value="ONF75020.1"/>
    <property type="molecule type" value="Genomic_DNA"/>
</dbReference>
<protein>
    <submittedName>
        <fullName evidence="1">Uncharacterized protein</fullName>
    </submittedName>
</protein>
<accession>A0A1W2M4C4</accession>
<gene>
    <name evidence="1" type="ORF">AVR91_0200445</name>
</gene>
<dbReference type="Proteomes" id="UP000076660">
    <property type="component" value="Unassembled WGS sequence"/>
</dbReference>
<evidence type="ECO:0000313" key="1">
    <source>
        <dbReference type="EMBL" id="ONF75020.1"/>
    </source>
</evidence>
<sequence length="286" mass="31905">MDTCNPAQKRFRAFAAPFLLNAGTAPIRLRNAHAQLASSSGASRIGWSNVVVSPQYNDLSILAEDPDHLVQCLADTTGDSIYGIPGLRPVGVEGRGDALLMKHLPTAAWLRMRYHSHYTPKLRTPPWFFPTNWRRLRRDLVLGPQERNAHDTIPPMGEDAMDLLAGLVARLTCRHEEEQWAVGWLISDPIPRPYHQQSGFDFIQLWGGQDHWTLQWGGYGSVPASDVARALTHPVVGILGARATRSGETRAEVHLRKACLTLEVHHVPRSEYFARANHAEPGEAKR</sequence>
<organism evidence="1 2">
    <name type="scientific">Amycolatopsis keratiniphila subsp. keratiniphila</name>
    <dbReference type="NCBI Taxonomy" id="227715"/>
    <lineage>
        <taxon>Bacteria</taxon>
        <taxon>Bacillati</taxon>
        <taxon>Actinomycetota</taxon>
        <taxon>Actinomycetes</taxon>
        <taxon>Pseudonocardiales</taxon>
        <taxon>Pseudonocardiaceae</taxon>
        <taxon>Amycolatopsis</taxon>
        <taxon>Amycolatopsis japonica group</taxon>
    </lineage>
</organism>